<accession>A0A1S3CQ78</accession>
<dbReference type="KEGG" id="cmo:103503567"/>
<keyword evidence="2" id="KW-1133">Transmembrane helix</keyword>
<dbReference type="RefSeq" id="XP_008466004.1">
    <property type="nucleotide sequence ID" value="XM_008467782.2"/>
</dbReference>
<dbReference type="InParanoid" id="A0A1S3CQ78"/>
<gene>
    <name evidence="4" type="primary">LOC103503567</name>
</gene>
<dbReference type="FunCoup" id="A0A1S3CQ78">
    <property type="interactions" value="268"/>
</dbReference>
<dbReference type="PANTHER" id="PTHR35297">
    <property type="entry name" value="PROTEIN, PUTATIVE-RELATED"/>
    <property type="match status" value="1"/>
</dbReference>
<dbReference type="AlphaFoldDB" id="A0A1S3CQ78"/>
<evidence type="ECO:0000313" key="3">
    <source>
        <dbReference type="Proteomes" id="UP001652600"/>
    </source>
</evidence>
<reference evidence="4" key="1">
    <citation type="submission" date="2025-08" db="UniProtKB">
        <authorList>
            <consortium name="RefSeq"/>
        </authorList>
    </citation>
    <scope>IDENTIFICATION</scope>
    <source>
        <tissue evidence="4">Stem</tissue>
    </source>
</reference>
<sequence length="160" mass="17825">MQRQSLGSPVSKLHGHGAGAKSDEDPADDQKRKKHSPSSSSILNYGGQDDDKSSKSFRFSFPSPSPPRQEKLVHAIPILTIICFLILYIFSHSPSQSDLAQFHGFKRPSQQLAEIKADDGHELILPKKGNILAIQSFRNLKEIEKSHSLKSRPPRKLADF</sequence>
<evidence type="ECO:0000256" key="2">
    <source>
        <dbReference type="SAM" id="Phobius"/>
    </source>
</evidence>
<feature type="compositionally biased region" description="Basic and acidic residues" evidence="1">
    <location>
        <begin position="21"/>
        <end position="31"/>
    </location>
</feature>
<feature type="transmembrane region" description="Helical" evidence="2">
    <location>
        <begin position="72"/>
        <end position="90"/>
    </location>
</feature>
<keyword evidence="2" id="KW-0472">Membrane</keyword>
<protein>
    <submittedName>
        <fullName evidence="4">Uncharacterized protein LOC103503567 isoform X1</fullName>
    </submittedName>
</protein>
<keyword evidence="3" id="KW-1185">Reference proteome</keyword>
<keyword evidence="2" id="KW-0812">Transmembrane</keyword>
<name>A0A1S3CQ78_CUCME</name>
<feature type="region of interest" description="Disordered" evidence="1">
    <location>
        <begin position="1"/>
        <end position="69"/>
    </location>
</feature>
<dbReference type="PANTHER" id="PTHR35297:SF2">
    <property type="entry name" value="PROTEIN, PUTATIVE-RELATED"/>
    <property type="match status" value="1"/>
</dbReference>
<evidence type="ECO:0000256" key="1">
    <source>
        <dbReference type="SAM" id="MobiDB-lite"/>
    </source>
</evidence>
<dbReference type="GeneID" id="103503567"/>
<organism evidence="3 4">
    <name type="scientific">Cucumis melo</name>
    <name type="common">Muskmelon</name>
    <dbReference type="NCBI Taxonomy" id="3656"/>
    <lineage>
        <taxon>Eukaryota</taxon>
        <taxon>Viridiplantae</taxon>
        <taxon>Streptophyta</taxon>
        <taxon>Embryophyta</taxon>
        <taxon>Tracheophyta</taxon>
        <taxon>Spermatophyta</taxon>
        <taxon>Magnoliopsida</taxon>
        <taxon>eudicotyledons</taxon>
        <taxon>Gunneridae</taxon>
        <taxon>Pentapetalae</taxon>
        <taxon>rosids</taxon>
        <taxon>fabids</taxon>
        <taxon>Cucurbitales</taxon>
        <taxon>Cucurbitaceae</taxon>
        <taxon>Benincaseae</taxon>
        <taxon>Cucumis</taxon>
    </lineage>
</organism>
<evidence type="ECO:0000313" key="4">
    <source>
        <dbReference type="RefSeq" id="XP_008466004.1"/>
    </source>
</evidence>
<dbReference type="eggNOG" id="ENOG502S26I">
    <property type="taxonomic scope" value="Eukaryota"/>
</dbReference>
<proteinExistence type="predicted"/>
<dbReference type="OrthoDB" id="783427at2759"/>
<dbReference type="Proteomes" id="UP001652600">
    <property type="component" value="Chromosome 4"/>
</dbReference>